<comment type="caution">
    <text evidence="2">The sequence shown here is derived from an EMBL/GenBank/DDBJ whole genome shotgun (WGS) entry which is preliminary data.</text>
</comment>
<dbReference type="InterPro" id="IPR010730">
    <property type="entry name" value="HET"/>
</dbReference>
<evidence type="ECO:0000313" key="3">
    <source>
        <dbReference type="Proteomes" id="UP001301958"/>
    </source>
</evidence>
<reference evidence="2" key="1">
    <citation type="journal article" date="2023" name="Mol. Phylogenet. Evol.">
        <title>Genome-scale phylogeny and comparative genomics of the fungal order Sordariales.</title>
        <authorList>
            <person name="Hensen N."/>
            <person name="Bonometti L."/>
            <person name="Westerberg I."/>
            <person name="Brannstrom I.O."/>
            <person name="Guillou S."/>
            <person name="Cros-Aarteil S."/>
            <person name="Calhoun S."/>
            <person name="Haridas S."/>
            <person name="Kuo A."/>
            <person name="Mondo S."/>
            <person name="Pangilinan J."/>
            <person name="Riley R."/>
            <person name="LaButti K."/>
            <person name="Andreopoulos B."/>
            <person name="Lipzen A."/>
            <person name="Chen C."/>
            <person name="Yan M."/>
            <person name="Daum C."/>
            <person name="Ng V."/>
            <person name="Clum A."/>
            <person name="Steindorff A."/>
            <person name="Ohm R.A."/>
            <person name="Martin F."/>
            <person name="Silar P."/>
            <person name="Natvig D.O."/>
            <person name="Lalanne C."/>
            <person name="Gautier V."/>
            <person name="Ament-Velasquez S.L."/>
            <person name="Kruys A."/>
            <person name="Hutchinson M.I."/>
            <person name="Powell A.J."/>
            <person name="Barry K."/>
            <person name="Miller A.N."/>
            <person name="Grigoriev I.V."/>
            <person name="Debuchy R."/>
            <person name="Gladieux P."/>
            <person name="Hiltunen Thoren M."/>
            <person name="Johannesson H."/>
        </authorList>
    </citation>
    <scope>NUCLEOTIDE SEQUENCE</scope>
    <source>
        <strain evidence="2">CBS 990.96</strain>
    </source>
</reference>
<sequence>MDTSEDIDLVAPTAPCPFCHDLNPKRGPESRSIGTDPGVLVDLRVVKSRSSEGCHKCEIIEKALTLLDPEWQTKIDPPGGECRGVPRPLDGIDLSHYYRASQGLKERLQVVLDWVDDCKHEHFGRCTETNSPARLMPTKRWDSLRFKVKEVVGRKPGYHSTTLKSHQAAMLPKRVLDLRKFGSEGKLCLLETAGYQNQEHTYACFSYCWGAKNACITTATTLTSHLKDIPWAGLPQTYKDAIQVASALELRFLWIDALCIIQGDQRDWEYYAAAMANIYGNSLLVISAVDASDVTQGFLRQPRTLANILEINTVFARKTLDHIWLESSIISGNDRIGQVPLWSRGWCLQEEILAPRLLSFYGDKFFFKCASGYYHCECGFHLGGSWEEHWRIDPIKTIFYNTSITFDPTRANDHWTEIREAYSMRKLTVPTDKLPALSGLAREIQKKYKLEYLAGHWKDDDLFASLCWKPRPGQPEAHGCVTSPYIAPSWSWMSCQCRISAAGFAPKEGERVVSGTKLISHEIKLASKDSTGAVLYGHLLVRGAFLRLAVEQQDEEVVWRNDQDLLASIDPGKIIREHDVVVCWLLFKLVSNMKSLVLRRVGQKRDPPPTYTHNSTAYEPDPWWIQRPTCNPIHGGPVPRFQIQDMILGLRRRTGCVARPKQCVALYCHHDLGGGAFICNADKEPITFQCRHLAADLEAIANTCAPPRGREWSTKPGGDGGYQEVDERVADKNDYMYRARFGQARPSDHTRIFLANTGKKCRMYYSDEKVYGS</sequence>
<evidence type="ECO:0000313" key="2">
    <source>
        <dbReference type="EMBL" id="KAK4227172.1"/>
    </source>
</evidence>
<dbReference type="EMBL" id="MU865335">
    <property type="protein sequence ID" value="KAK4227172.1"/>
    <property type="molecule type" value="Genomic_DNA"/>
</dbReference>
<keyword evidence="3" id="KW-1185">Reference proteome</keyword>
<dbReference type="PANTHER" id="PTHR33112">
    <property type="entry name" value="DOMAIN PROTEIN, PUTATIVE-RELATED"/>
    <property type="match status" value="1"/>
</dbReference>
<name>A0AAN7BPM8_9PEZI</name>
<gene>
    <name evidence="2" type="ORF">QBC38DRAFT_545363</name>
</gene>
<organism evidence="2 3">
    <name type="scientific">Podospora fimiseda</name>
    <dbReference type="NCBI Taxonomy" id="252190"/>
    <lineage>
        <taxon>Eukaryota</taxon>
        <taxon>Fungi</taxon>
        <taxon>Dikarya</taxon>
        <taxon>Ascomycota</taxon>
        <taxon>Pezizomycotina</taxon>
        <taxon>Sordariomycetes</taxon>
        <taxon>Sordariomycetidae</taxon>
        <taxon>Sordariales</taxon>
        <taxon>Podosporaceae</taxon>
        <taxon>Podospora</taxon>
    </lineage>
</organism>
<dbReference type="Pfam" id="PF06985">
    <property type="entry name" value="HET"/>
    <property type="match status" value="1"/>
</dbReference>
<dbReference type="PANTHER" id="PTHR33112:SF15">
    <property type="entry name" value="HETEROKARYON INCOMPATIBILITY DOMAIN-CONTAINING PROTEIN"/>
    <property type="match status" value="1"/>
</dbReference>
<accession>A0AAN7BPM8</accession>
<evidence type="ECO:0000259" key="1">
    <source>
        <dbReference type="Pfam" id="PF06985"/>
    </source>
</evidence>
<proteinExistence type="predicted"/>
<protein>
    <submittedName>
        <fullName evidence="2">Heterokaryon incompatibility protein-domain-containing protein</fullName>
    </submittedName>
</protein>
<dbReference type="AlphaFoldDB" id="A0AAN7BPM8"/>
<dbReference type="Proteomes" id="UP001301958">
    <property type="component" value="Unassembled WGS sequence"/>
</dbReference>
<reference evidence="2" key="2">
    <citation type="submission" date="2023-05" db="EMBL/GenBank/DDBJ databases">
        <authorList>
            <consortium name="Lawrence Berkeley National Laboratory"/>
            <person name="Steindorff A."/>
            <person name="Hensen N."/>
            <person name="Bonometti L."/>
            <person name="Westerberg I."/>
            <person name="Brannstrom I.O."/>
            <person name="Guillou S."/>
            <person name="Cros-Aarteil S."/>
            <person name="Calhoun S."/>
            <person name="Haridas S."/>
            <person name="Kuo A."/>
            <person name="Mondo S."/>
            <person name="Pangilinan J."/>
            <person name="Riley R."/>
            <person name="Labutti K."/>
            <person name="Andreopoulos B."/>
            <person name="Lipzen A."/>
            <person name="Chen C."/>
            <person name="Yanf M."/>
            <person name="Daum C."/>
            <person name="Ng V."/>
            <person name="Clum A."/>
            <person name="Ohm R."/>
            <person name="Martin F."/>
            <person name="Silar P."/>
            <person name="Natvig D."/>
            <person name="Lalanne C."/>
            <person name="Gautier V."/>
            <person name="Ament-Velasquez S.L."/>
            <person name="Kruys A."/>
            <person name="Hutchinson M.I."/>
            <person name="Powell A.J."/>
            <person name="Barry K."/>
            <person name="Miller A.N."/>
            <person name="Grigoriev I.V."/>
            <person name="Debuchy R."/>
            <person name="Gladieux P."/>
            <person name="Thoren M.H."/>
            <person name="Johannesson H."/>
        </authorList>
    </citation>
    <scope>NUCLEOTIDE SEQUENCE</scope>
    <source>
        <strain evidence="2">CBS 990.96</strain>
    </source>
</reference>
<feature type="domain" description="Heterokaryon incompatibility" evidence="1">
    <location>
        <begin position="202"/>
        <end position="350"/>
    </location>
</feature>